<proteinExistence type="predicted"/>
<reference evidence="1" key="1">
    <citation type="submission" date="2021-03" db="EMBL/GenBank/DDBJ databases">
        <authorList>
            <consortium name="DOE Joint Genome Institute"/>
            <person name="Ahrendt S."/>
            <person name="Looney B.P."/>
            <person name="Miyauchi S."/>
            <person name="Morin E."/>
            <person name="Drula E."/>
            <person name="Courty P.E."/>
            <person name="Chicoki N."/>
            <person name="Fauchery L."/>
            <person name="Kohler A."/>
            <person name="Kuo A."/>
            <person name="Labutti K."/>
            <person name="Pangilinan J."/>
            <person name="Lipzen A."/>
            <person name="Riley R."/>
            <person name="Andreopoulos W."/>
            <person name="He G."/>
            <person name="Johnson J."/>
            <person name="Barry K.W."/>
            <person name="Grigoriev I.V."/>
            <person name="Nagy L."/>
            <person name="Hibbett D."/>
            <person name="Henrissat B."/>
            <person name="Matheny P.B."/>
            <person name="Labbe J."/>
            <person name="Martin F."/>
        </authorList>
    </citation>
    <scope>NUCLEOTIDE SEQUENCE</scope>
    <source>
        <strain evidence="1">HHB10654</strain>
    </source>
</reference>
<evidence type="ECO:0000313" key="2">
    <source>
        <dbReference type="Proteomes" id="UP000814140"/>
    </source>
</evidence>
<name>A0ACB8TE39_9AGAM</name>
<reference evidence="1" key="2">
    <citation type="journal article" date="2022" name="New Phytol.">
        <title>Evolutionary transition to the ectomycorrhizal habit in the genomes of a hyperdiverse lineage of mushroom-forming fungi.</title>
        <authorList>
            <person name="Looney B."/>
            <person name="Miyauchi S."/>
            <person name="Morin E."/>
            <person name="Drula E."/>
            <person name="Courty P.E."/>
            <person name="Kohler A."/>
            <person name="Kuo A."/>
            <person name="LaButti K."/>
            <person name="Pangilinan J."/>
            <person name="Lipzen A."/>
            <person name="Riley R."/>
            <person name="Andreopoulos W."/>
            <person name="He G."/>
            <person name="Johnson J."/>
            <person name="Nolan M."/>
            <person name="Tritt A."/>
            <person name="Barry K.W."/>
            <person name="Grigoriev I.V."/>
            <person name="Nagy L.G."/>
            <person name="Hibbett D."/>
            <person name="Henrissat B."/>
            <person name="Matheny P.B."/>
            <person name="Labbe J."/>
            <person name="Martin F.M."/>
        </authorList>
    </citation>
    <scope>NUCLEOTIDE SEQUENCE</scope>
    <source>
        <strain evidence="1">HHB10654</strain>
    </source>
</reference>
<gene>
    <name evidence="1" type="ORF">BV25DRAFT_1820749</name>
</gene>
<dbReference type="EMBL" id="MU277192">
    <property type="protein sequence ID" value="KAI0066690.1"/>
    <property type="molecule type" value="Genomic_DNA"/>
</dbReference>
<dbReference type="Proteomes" id="UP000814140">
    <property type="component" value="Unassembled WGS sequence"/>
</dbReference>
<sequence>MTGSAREKVDAYLTHTARKIVRTLPVRLGVRKTMSWESVKAQMYADWDVASAAITRVSQSTSYCDCKSVERMRTRCYRVLALVQVRNR</sequence>
<keyword evidence="2" id="KW-1185">Reference proteome</keyword>
<organism evidence="1 2">
    <name type="scientific">Artomyces pyxidatus</name>
    <dbReference type="NCBI Taxonomy" id="48021"/>
    <lineage>
        <taxon>Eukaryota</taxon>
        <taxon>Fungi</taxon>
        <taxon>Dikarya</taxon>
        <taxon>Basidiomycota</taxon>
        <taxon>Agaricomycotina</taxon>
        <taxon>Agaricomycetes</taxon>
        <taxon>Russulales</taxon>
        <taxon>Auriscalpiaceae</taxon>
        <taxon>Artomyces</taxon>
    </lineage>
</organism>
<comment type="caution">
    <text evidence="1">The sequence shown here is derived from an EMBL/GenBank/DDBJ whole genome shotgun (WGS) entry which is preliminary data.</text>
</comment>
<accession>A0ACB8TE39</accession>
<protein>
    <submittedName>
        <fullName evidence="1">Uncharacterized protein</fullName>
    </submittedName>
</protein>
<evidence type="ECO:0000313" key="1">
    <source>
        <dbReference type="EMBL" id="KAI0066690.1"/>
    </source>
</evidence>